<comment type="caution">
    <text evidence="1">The sequence shown here is derived from an EMBL/GenBank/DDBJ whole genome shotgun (WGS) entry which is preliminary data.</text>
</comment>
<evidence type="ECO:0000313" key="1">
    <source>
        <dbReference type="EMBL" id="KAB2625889.1"/>
    </source>
</evidence>
<reference evidence="2" key="2">
    <citation type="submission" date="2019-10" db="EMBL/GenBank/DDBJ databases">
        <title>A de novo genome assembly of a pear dwarfing rootstock.</title>
        <authorList>
            <person name="Wang F."/>
            <person name="Wang J."/>
            <person name="Li S."/>
            <person name="Zhang Y."/>
            <person name="Fang M."/>
            <person name="Ma L."/>
            <person name="Zhao Y."/>
            <person name="Jiang S."/>
        </authorList>
    </citation>
    <scope>NUCLEOTIDE SEQUENCE [LARGE SCALE GENOMIC DNA]</scope>
</reference>
<evidence type="ECO:0000313" key="2">
    <source>
        <dbReference type="Proteomes" id="UP000327157"/>
    </source>
</evidence>
<gene>
    <name evidence="1" type="ORF">D8674_017549</name>
</gene>
<reference evidence="1 2" key="1">
    <citation type="submission" date="2019-09" db="EMBL/GenBank/DDBJ databases">
        <authorList>
            <person name="Ou C."/>
        </authorList>
    </citation>
    <scope>NUCLEOTIDE SEQUENCE [LARGE SCALE GENOMIC DNA]</scope>
    <source>
        <strain evidence="1">S2</strain>
        <tissue evidence="1">Leaf</tissue>
    </source>
</reference>
<dbReference type="AlphaFoldDB" id="A0A5N5HD10"/>
<sequence>MLVPRLARNLLSVGQRIEHGFFLLFGEYMVGIFYDRSLNNLVVSVKQRGNKCFPHVFKSRNQIALSANMAHN</sequence>
<organism evidence="1 2">
    <name type="scientific">Pyrus ussuriensis x Pyrus communis</name>
    <dbReference type="NCBI Taxonomy" id="2448454"/>
    <lineage>
        <taxon>Eukaryota</taxon>
        <taxon>Viridiplantae</taxon>
        <taxon>Streptophyta</taxon>
        <taxon>Embryophyta</taxon>
        <taxon>Tracheophyta</taxon>
        <taxon>Spermatophyta</taxon>
        <taxon>Magnoliopsida</taxon>
        <taxon>eudicotyledons</taxon>
        <taxon>Gunneridae</taxon>
        <taxon>Pentapetalae</taxon>
        <taxon>rosids</taxon>
        <taxon>fabids</taxon>
        <taxon>Rosales</taxon>
        <taxon>Rosaceae</taxon>
        <taxon>Amygdaloideae</taxon>
        <taxon>Maleae</taxon>
        <taxon>Pyrus</taxon>
    </lineage>
</organism>
<accession>A0A5N5HD10</accession>
<dbReference type="Proteomes" id="UP000327157">
    <property type="component" value="Chromosome 16"/>
</dbReference>
<reference evidence="1 2" key="3">
    <citation type="submission" date="2019-11" db="EMBL/GenBank/DDBJ databases">
        <title>A de novo genome assembly of a pear dwarfing rootstock.</title>
        <authorList>
            <person name="Wang F."/>
            <person name="Wang J."/>
            <person name="Li S."/>
            <person name="Zhang Y."/>
            <person name="Fang M."/>
            <person name="Ma L."/>
            <person name="Zhao Y."/>
            <person name="Jiang S."/>
        </authorList>
    </citation>
    <scope>NUCLEOTIDE SEQUENCE [LARGE SCALE GENOMIC DNA]</scope>
    <source>
        <strain evidence="1">S2</strain>
        <tissue evidence="1">Leaf</tissue>
    </source>
</reference>
<name>A0A5N5HD10_9ROSA</name>
<keyword evidence="2" id="KW-1185">Reference proteome</keyword>
<dbReference type="EMBL" id="SMOL01000160">
    <property type="protein sequence ID" value="KAB2625889.1"/>
    <property type="molecule type" value="Genomic_DNA"/>
</dbReference>
<proteinExistence type="predicted"/>
<protein>
    <submittedName>
        <fullName evidence="1">Uncharacterized protein</fullName>
    </submittedName>
</protein>